<sequence>MANENEVDTSNNVKDKDEEDGDRGSWQTWVLAQERKAQGQRVEGQICEKKSTASSIKKRRWYILTVCAA</sequence>
<gene>
    <name evidence="2" type="primary">P0417D05.13</name>
</gene>
<evidence type="ECO:0000256" key="1">
    <source>
        <dbReference type="SAM" id="MobiDB-lite"/>
    </source>
</evidence>
<dbReference type="EMBL" id="AP004236">
    <property type="protein sequence ID" value="BAD33037.1"/>
    <property type="molecule type" value="Genomic_DNA"/>
</dbReference>
<protein>
    <submittedName>
        <fullName evidence="2">Uncharacterized protein</fullName>
    </submittedName>
</protein>
<evidence type="ECO:0000313" key="2">
    <source>
        <dbReference type="EMBL" id="BAD33037.1"/>
    </source>
</evidence>
<evidence type="ECO:0000313" key="3">
    <source>
        <dbReference type="Proteomes" id="UP000000763"/>
    </source>
</evidence>
<proteinExistence type="predicted"/>
<accession>Q69VE4</accession>
<reference evidence="3" key="2">
    <citation type="journal article" date="2008" name="Nucleic Acids Res.">
        <title>The rice annotation project database (RAP-DB): 2008 update.</title>
        <authorList>
            <consortium name="The rice annotation project (RAP)"/>
        </authorList>
    </citation>
    <scope>GENOME REANNOTATION</scope>
    <source>
        <strain evidence="3">cv. Nipponbare</strain>
    </source>
</reference>
<feature type="region of interest" description="Disordered" evidence="1">
    <location>
        <begin position="1"/>
        <end position="27"/>
    </location>
</feature>
<reference evidence="3" key="1">
    <citation type="journal article" date="2005" name="Nature">
        <title>The map-based sequence of the rice genome.</title>
        <authorList>
            <consortium name="International rice genome sequencing project (IRGSP)"/>
            <person name="Matsumoto T."/>
            <person name="Wu J."/>
            <person name="Kanamori H."/>
            <person name="Katayose Y."/>
            <person name="Fujisawa M."/>
            <person name="Namiki N."/>
            <person name="Mizuno H."/>
            <person name="Yamamoto K."/>
            <person name="Antonio B.A."/>
            <person name="Baba T."/>
            <person name="Sakata K."/>
            <person name="Nagamura Y."/>
            <person name="Aoki H."/>
            <person name="Arikawa K."/>
            <person name="Arita K."/>
            <person name="Bito T."/>
            <person name="Chiden Y."/>
            <person name="Fujitsuka N."/>
            <person name="Fukunaka R."/>
            <person name="Hamada M."/>
            <person name="Harada C."/>
            <person name="Hayashi A."/>
            <person name="Hijishita S."/>
            <person name="Honda M."/>
            <person name="Hosokawa S."/>
            <person name="Ichikawa Y."/>
            <person name="Idonuma A."/>
            <person name="Iijima M."/>
            <person name="Ikeda M."/>
            <person name="Ikeno M."/>
            <person name="Ito K."/>
            <person name="Ito S."/>
            <person name="Ito T."/>
            <person name="Ito Y."/>
            <person name="Ito Y."/>
            <person name="Iwabuchi A."/>
            <person name="Kamiya K."/>
            <person name="Karasawa W."/>
            <person name="Kurita K."/>
            <person name="Katagiri S."/>
            <person name="Kikuta A."/>
            <person name="Kobayashi H."/>
            <person name="Kobayashi N."/>
            <person name="Machita K."/>
            <person name="Maehara T."/>
            <person name="Masukawa M."/>
            <person name="Mizubayashi T."/>
            <person name="Mukai Y."/>
            <person name="Nagasaki H."/>
            <person name="Nagata Y."/>
            <person name="Naito S."/>
            <person name="Nakashima M."/>
            <person name="Nakama Y."/>
            <person name="Nakamichi Y."/>
            <person name="Nakamura M."/>
            <person name="Meguro A."/>
            <person name="Negishi M."/>
            <person name="Ohta I."/>
            <person name="Ohta T."/>
            <person name="Okamoto M."/>
            <person name="Ono N."/>
            <person name="Saji S."/>
            <person name="Sakaguchi M."/>
            <person name="Sakai K."/>
            <person name="Shibata M."/>
            <person name="Shimokawa T."/>
            <person name="Song J."/>
            <person name="Takazaki Y."/>
            <person name="Terasawa K."/>
            <person name="Tsugane M."/>
            <person name="Tsuji K."/>
            <person name="Ueda S."/>
            <person name="Waki K."/>
            <person name="Yamagata H."/>
            <person name="Yamamoto M."/>
            <person name="Yamamoto S."/>
            <person name="Yamane H."/>
            <person name="Yoshiki S."/>
            <person name="Yoshihara R."/>
            <person name="Yukawa K."/>
            <person name="Zhong H."/>
            <person name="Yano M."/>
            <person name="Yuan Q."/>
            <person name="Ouyang S."/>
            <person name="Liu J."/>
            <person name="Jones K.M."/>
            <person name="Gansberger K."/>
            <person name="Moffat K."/>
            <person name="Hill J."/>
            <person name="Bera J."/>
            <person name="Fadrosh D."/>
            <person name="Jin S."/>
            <person name="Johri S."/>
            <person name="Kim M."/>
            <person name="Overton L."/>
            <person name="Reardon M."/>
            <person name="Tsitrin T."/>
            <person name="Vuong H."/>
            <person name="Weaver B."/>
            <person name="Ciecko A."/>
            <person name="Tallon L."/>
            <person name="Jackson J."/>
            <person name="Pai G."/>
            <person name="Aken S.V."/>
            <person name="Utterback T."/>
            <person name="Reidmuller S."/>
            <person name="Feldblyum T."/>
            <person name="Hsiao J."/>
            <person name="Zismann V."/>
            <person name="Iobst S."/>
            <person name="de Vazeille A.R."/>
            <person name="Buell C.R."/>
            <person name="Ying K."/>
            <person name="Li Y."/>
            <person name="Lu T."/>
            <person name="Huang Y."/>
            <person name="Zhao Q."/>
            <person name="Feng Q."/>
            <person name="Zhang L."/>
            <person name="Zhu J."/>
            <person name="Weng Q."/>
            <person name="Mu J."/>
            <person name="Lu Y."/>
            <person name="Fan D."/>
            <person name="Liu Y."/>
            <person name="Guan J."/>
            <person name="Zhang Y."/>
            <person name="Yu S."/>
            <person name="Liu X."/>
            <person name="Zhang Y."/>
            <person name="Hong G."/>
            <person name="Han B."/>
            <person name="Choisne N."/>
            <person name="Demange N."/>
            <person name="Orjeda G."/>
            <person name="Samain S."/>
            <person name="Cattolico L."/>
            <person name="Pelletier E."/>
            <person name="Couloux A."/>
            <person name="Segurens B."/>
            <person name="Wincker P."/>
            <person name="D'Hont A."/>
            <person name="Scarpelli C."/>
            <person name="Weissenbach J."/>
            <person name="Salanoubat M."/>
            <person name="Quetier F."/>
            <person name="Yu Y."/>
            <person name="Kim H.R."/>
            <person name="Rambo T."/>
            <person name="Currie J."/>
            <person name="Collura K."/>
            <person name="Luo M."/>
            <person name="Yang T."/>
            <person name="Ammiraju J.S.S."/>
            <person name="Engler F."/>
            <person name="Soderlund C."/>
            <person name="Wing R.A."/>
            <person name="Palmer L.E."/>
            <person name="de la Bastide M."/>
            <person name="Spiegel L."/>
            <person name="Nascimento L."/>
            <person name="Zutavern T."/>
            <person name="O'Shaughnessy A."/>
            <person name="Dike S."/>
            <person name="Dedhia N."/>
            <person name="Preston R."/>
            <person name="Balija V."/>
            <person name="McCombie W.R."/>
            <person name="Chow T."/>
            <person name="Chen H."/>
            <person name="Chung M."/>
            <person name="Chen C."/>
            <person name="Shaw J."/>
            <person name="Wu H."/>
            <person name="Hsiao K."/>
            <person name="Chao Y."/>
            <person name="Chu M."/>
            <person name="Cheng C."/>
            <person name="Hour A."/>
            <person name="Lee P."/>
            <person name="Lin S."/>
            <person name="Lin Y."/>
            <person name="Liou J."/>
            <person name="Liu S."/>
            <person name="Hsing Y."/>
            <person name="Raghuvanshi S."/>
            <person name="Mohanty A."/>
            <person name="Bharti A.K."/>
            <person name="Gaur A."/>
            <person name="Gupta V."/>
            <person name="Kumar D."/>
            <person name="Ravi V."/>
            <person name="Vij S."/>
            <person name="Kapur A."/>
            <person name="Khurana P."/>
            <person name="Khurana P."/>
            <person name="Khurana J.P."/>
            <person name="Tyagi A.K."/>
            <person name="Gaikwad K."/>
            <person name="Singh A."/>
            <person name="Dalal V."/>
            <person name="Srivastava S."/>
            <person name="Dixit A."/>
            <person name="Pal A.K."/>
            <person name="Ghazi I.A."/>
            <person name="Yadav M."/>
            <person name="Pandit A."/>
            <person name="Bhargava A."/>
            <person name="Sureshbabu K."/>
            <person name="Batra K."/>
            <person name="Sharma T.R."/>
            <person name="Mohapatra T."/>
            <person name="Singh N.K."/>
            <person name="Messing J."/>
            <person name="Nelson A.B."/>
            <person name="Fuks G."/>
            <person name="Kavchok S."/>
            <person name="Keizer G."/>
            <person name="Linton E."/>
            <person name="Llaca V."/>
            <person name="Song R."/>
            <person name="Tanyolac B."/>
            <person name="Young S."/>
            <person name="Ho-Il K."/>
            <person name="Hahn J.H."/>
            <person name="Sangsakoo G."/>
            <person name="Vanavichit A."/>
            <person name="de Mattos Luiz.A.T."/>
            <person name="Zimmer P.D."/>
            <person name="Malone G."/>
            <person name="Dellagostin O."/>
            <person name="de Oliveira A.C."/>
            <person name="Bevan M."/>
            <person name="Bancroft I."/>
            <person name="Minx P."/>
            <person name="Cordum H."/>
            <person name="Wilson R."/>
            <person name="Cheng Z."/>
            <person name="Jin W."/>
            <person name="Jiang J."/>
            <person name="Leong S.A."/>
            <person name="Iwama H."/>
            <person name="Gojobori T."/>
            <person name="Itoh T."/>
            <person name="Niimura Y."/>
            <person name="Fujii Y."/>
            <person name="Habara T."/>
            <person name="Sakai H."/>
            <person name="Sato Y."/>
            <person name="Wilson G."/>
            <person name="Kumar K."/>
            <person name="McCouch S."/>
            <person name="Juretic N."/>
            <person name="Hoen D."/>
            <person name="Wright S."/>
            <person name="Bruskiewich R."/>
            <person name="Bureau T."/>
            <person name="Miyao A."/>
            <person name="Hirochika H."/>
            <person name="Nishikawa T."/>
            <person name="Kadowaki K."/>
            <person name="Sugiura M."/>
            <person name="Burr B."/>
            <person name="Sasaki T."/>
        </authorList>
    </citation>
    <scope>NUCLEOTIDE SEQUENCE [LARGE SCALE GENOMIC DNA]</scope>
    <source>
        <strain evidence="3">cv. Nipponbare</strain>
    </source>
</reference>
<dbReference type="Proteomes" id="UP000000763">
    <property type="component" value="Chromosome 6"/>
</dbReference>
<name>Q69VE4_ORYSJ</name>
<organism evidence="2 3">
    <name type="scientific">Oryza sativa subsp. japonica</name>
    <name type="common">Rice</name>
    <dbReference type="NCBI Taxonomy" id="39947"/>
    <lineage>
        <taxon>Eukaryota</taxon>
        <taxon>Viridiplantae</taxon>
        <taxon>Streptophyta</taxon>
        <taxon>Embryophyta</taxon>
        <taxon>Tracheophyta</taxon>
        <taxon>Spermatophyta</taxon>
        <taxon>Magnoliopsida</taxon>
        <taxon>Liliopsida</taxon>
        <taxon>Poales</taxon>
        <taxon>Poaceae</taxon>
        <taxon>BOP clade</taxon>
        <taxon>Oryzoideae</taxon>
        <taxon>Oryzeae</taxon>
        <taxon>Oryzinae</taxon>
        <taxon>Oryza</taxon>
        <taxon>Oryza sativa</taxon>
    </lineage>
</organism>
<dbReference type="AlphaFoldDB" id="Q69VE4"/>